<evidence type="ECO:0000313" key="3">
    <source>
        <dbReference type="Proteomes" id="UP000244855"/>
    </source>
</evidence>
<sequence>MHNKKENKKHFWFRFFLSFGFPLPYVFFLFPPPPPPPSLPLLHAVLYVPCALAGGKKGHWEKVGGQRNFYSSFFFKKQMYIDFIIFVIDSKLWNYGIIFCLLLP</sequence>
<keyword evidence="1" id="KW-0472">Membrane</keyword>
<keyword evidence="1" id="KW-0812">Transmembrane</keyword>
<evidence type="ECO:0000313" key="2">
    <source>
        <dbReference type="EMBL" id="PVH94756.1"/>
    </source>
</evidence>
<feature type="transmembrane region" description="Helical" evidence="1">
    <location>
        <begin position="79"/>
        <end position="103"/>
    </location>
</feature>
<dbReference type="Proteomes" id="UP000244855">
    <property type="component" value="Unassembled WGS sequence"/>
</dbReference>
<name>A0A2V1D9E4_9PLEO</name>
<dbReference type="EMBL" id="KZ805522">
    <property type="protein sequence ID" value="PVH94756.1"/>
    <property type="molecule type" value="Genomic_DNA"/>
</dbReference>
<gene>
    <name evidence="2" type="ORF">DM02DRAFT_181546</name>
</gene>
<dbReference type="AlphaFoldDB" id="A0A2V1D9E4"/>
<protein>
    <submittedName>
        <fullName evidence="2">Uncharacterized protein</fullName>
    </submittedName>
</protein>
<organism evidence="2 3">
    <name type="scientific">Periconia macrospinosa</name>
    <dbReference type="NCBI Taxonomy" id="97972"/>
    <lineage>
        <taxon>Eukaryota</taxon>
        <taxon>Fungi</taxon>
        <taxon>Dikarya</taxon>
        <taxon>Ascomycota</taxon>
        <taxon>Pezizomycotina</taxon>
        <taxon>Dothideomycetes</taxon>
        <taxon>Pleosporomycetidae</taxon>
        <taxon>Pleosporales</taxon>
        <taxon>Massarineae</taxon>
        <taxon>Periconiaceae</taxon>
        <taxon>Periconia</taxon>
    </lineage>
</organism>
<keyword evidence="3" id="KW-1185">Reference proteome</keyword>
<keyword evidence="1" id="KW-1133">Transmembrane helix</keyword>
<evidence type="ECO:0000256" key="1">
    <source>
        <dbReference type="SAM" id="Phobius"/>
    </source>
</evidence>
<proteinExistence type="predicted"/>
<accession>A0A2V1D9E4</accession>
<reference evidence="2 3" key="1">
    <citation type="journal article" date="2018" name="Sci. Rep.">
        <title>Comparative genomics provides insights into the lifestyle and reveals functional heterogeneity of dark septate endophytic fungi.</title>
        <authorList>
            <person name="Knapp D.G."/>
            <person name="Nemeth J.B."/>
            <person name="Barry K."/>
            <person name="Hainaut M."/>
            <person name="Henrissat B."/>
            <person name="Johnson J."/>
            <person name="Kuo A."/>
            <person name="Lim J.H.P."/>
            <person name="Lipzen A."/>
            <person name="Nolan M."/>
            <person name="Ohm R.A."/>
            <person name="Tamas L."/>
            <person name="Grigoriev I.V."/>
            <person name="Spatafora J.W."/>
            <person name="Nagy L.G."/>
            <person name="Kovacs G.M."/>
        </authorList>
    </citation>
    <scope>NUCLEOTIDE SEQUENCE [LARGE SCALE GENOMIC DNA]</scope>
    <source>
        <strain evidence="2 3">DSE2036</strain>
    </source>
</reference>
<feature type="transmembrane region" description="Helical" evidence="1">
    <location>
        <begin position="12"/>
        <end position="30"/>
    </location>
</feature>